<name>A0ABU9L445_9FLAO</name>
<evidence type="ECO:0000259" key="6">
    <source>
        <dbReference type="Pfam" id="PF04932"/>
    </source>
</evidence>
<proteinExistence type="predicted"/>
<dbReference type="Proteomes" id="UP001474120">
    <property type="component" value="Unassembled WGS sequence"/>
</dbReference>
<evidence type="ECO:0000313" key="7">
    <source>
        <dbReference type="EMBL" id="MEL4457164.1"/>
    </source>
</evidence>
<dbReference type="InterPro" id="IPR051533">
    <property type="entry name" value="WaaL-like"/>
</dbReference>
<accession>A0ABU9L445</accession>
<evidence type="ECO:0000256" key="3">
    <source>
        <dbReference type="ARBA" id="ARBA00022989"/>
    </source>
</evidence>
<evidence type="ECO:0000313" key="8">
    <source>
        <dbReference type="Proteomes" id="UP001474120"/>
    </source>
</evidence>
<keyword evidence="7" id="KW-0436">Ligase</keyword>
<comment type="caution">
    <text evidence="7">The sequence shown here is derived from an EMBL/GenBank/DDBJ whole genome shotgun (WGS) entry which is preliminary data.</text>
</comment>
<feature type="transmembrane region" description="Helical" evidence="5">
    <location>
        <begin position="120"/>
        <end position="143"/>
    </location>
</feature>
<dbReference type="PANTHER" id="PTHR37422">
    <property type="entry name" value="TEICHURONIC ACID BIOSYNTHESIS PROTEIN TUAE"/>
    <property type="match status" value="1"/>
</dbReference>
<keyword evidence="2 5" id="KW-0812">Transmembrane</keyword>
<feature type="transmembrane region" description="Helical" evidence="5">
    <location>
        <begin position="35"/>
        <end position="54"/>
    </location>
</feature>
<keyword evidence="4 5" id="KW-0472">Membrane</keyword>
<feature type="transmembrane region" description="Helical" evidence="5">
    <location>
        <begin position="194"/>
        <end position="212"/>
    </location>
</feature>
<sequence>MDSKGRLVVYLTIFVFLLNFITNSRFQRFSLSKPIIFWGVWIIYSAINLIITGYNGDLPFLWYLVLRLFTPFTVMLIVSVELYYAPKKILYVLLSTFIIYGLFILILVDNYSGFSGEQNVGAFGNMGPLNIMFIIFYSGLLFAHKWLKQQNLFFCILFAFLIIVLSATRKAFGAAVIMLTFIILSQIKLSPKKLVQVAVLSLITIWSINFALNNTTMGKRFTTIEESGMEYNTTDNETLNLLGDRAYFYIKGWSIFLEKPIAGIGLNNFPKIAESSYRIHSEYIVQITEGGIIGSSLFLFFYLWISLNLYNSWRKNKNNRSIILVLIGGFVAIIFINITAWTYEFSHYFACFGIIIGYLKKMK</sequence>
<dbReference type="InterPro" id="IPR007016">
    <property type="entry name" value="O-antigen_ligase-rel_domated"/>
</dbReference>
<keyword evidence="8" id="KW-1185">Reference proteome</keyword>
<dbReference type="Pfam" id="PF04932">
    <property type="entry name" value="Wzy_C"/>
    <property type="match status" value="1"/>
</dbReference>
<reference evidence="7 8" key="1">
    <citation type="submission" date="2024-04" db="EMBL/GenBank/DDBJ databases">
        <title>whole genome sequencing of Lutimonas vermicola strain IMCC1616.</title>
        <authorList>
            <person name="Bae S.S."/>
        </authorList>
    </citation>
    <scope>NUCLEOTIDE SEQUENCE [LARGE SCALE GENOMIC DNA]</scope>
    <source>
        <strain evidence="7 8">IMCC1616</strain>
    </source>
</reference>
<feature type="transmembrane region" description="Helical" evidence="5">
    <location>
        <begin position="6"/>
        <end position="23"/>
    </location>
</feature>
<feature type="domain" description="O-antigen ligase-related" evidence="6">
    <location>
        <begin position="155"/>
        <end position="299"/>
    </location>
</feature>
<gene>
    <name evidence="7" type="ORF">AABB81_14750</name>
</gene>
<feature type="transmembrane region" description="Helical" evidence="5">
    <location>
        <begin position="291"/>
        <end position="310"/>
    </location>
</feature>
<comment type="subcellular location">
    <subcellularLocation>
        <location evidence="1">Membrane</location>
        <topology evidence="1">Multi-pass membrane protein</topology>
    </subcellularLocation>
</comment>
<feature type="transmembrane region" description="Helical" evidence="5">
    <location>
        <begin position="171"/>
        <end position="187"/>
    </location>
</feature>
<evidence type="ECO:0000256" key="4">
    <source>
        <dbReference type="ARBA" id="ARBA00023136"/>
    </source>
</evidence>
<organism evidence="7 8">
    <name type="scientific">Lutimonas vermicola</name>
    <dbReference type="NCBI Taxonomy" id="414288"/>
    <lineage>
        <taxon>Bacteria</taxon>
        <taxon>Pseudomonadati</taxon>
        <taxon>Bacteroidota</taxon>
        <taxon>Flavobacteriia</taxon>
        <taxon>Flavobacteriales</taxon>
        <taxon>Flavobacteriaceae</taxon>
        <taxon>Lutimonas</taxon>
    </lineage>
</organism>
<feature type="transmembrane region" description="Helical" evidence="5">
    <location>
        <begin position="89"/>
        <end position="108"/>
    </location>
</feature>
<keyword evidence="3 5" id="KW-1133">Transmembrane helix</keyword>
<protein>
    <submittedName>
        <fullName evidence="7">O-antigen ligase family protein</fullName>
    </submittedName>
</protein>
<feature type="transmembrane region" description="Helical" evidence="5">
    <location>
        <begin position="60"/>
        <end position="82"/>
    </location>
</feature>
<evidence type="ECO:0000256" key="1">
    <source>
        <dbReference type="ARBA" id="ARBA00004141"/>
    </source>
</evidence>
<dbReference type="PANTHER" id="PTHR37422:SF13">
    <property type="entry name" value="LIPOPOLYSACCHARIDE BIOSYNTHESIS PROTEIN PA4999-RELATED"/>
    <property type="match status" value="1"/>
</dbReference>
<evidence type="ECO:0000256" key="2">
    <source>
        <dbReference type="ARBA" id="ARBA00022692"/>
    </source>
</evidence>
<dbReference type="RefSeq" id="WP_342161324.1">
    <property type="nucleotide sequence ID" value="NZ_JBCDNA010000003.1"/>
</dbReference>
<dbReference type="EMBL" id="JBCDNA010000003">
    <property type="protein sequence ID" value="MEL4457164.1"/>
    <property type="molecule type" value="Genomic_DNA"/>
</dbReference>
<evidence type="ECO:0000256" key="5">
    <source>
        <dbReference type="SAM" id="Phobius"/>
    </source>
</evidence>
<dbReference type="GO" id="GO:0016874">
    <property type="term" value="F:ligase activity"/>
    <property type="evidence" value="ECO:0007669"/>
    <property type="project" value="UniProtKB-KW"/>
</dbReference>
<feature type="transmembrane region" description="Helical" evidence="5">
    <location>
        <begin position="322"/>
        <end position="339"/>
    </location>
</feature>